<evidence type="ECO:0000313" key="1">
    <source>
        <dbReference type="EMBL" id="OYD55983.1"/>
    </source>
</evidence>
<dbReference type="Proteomes" id="UP000215059">
    <property type="component" value="Unassembled WGS sequence"/>
</dbReference>
<dbReference type="EMBL" id="NOII01000081">
    <property type="protein sequence ID" value="OYD55983.1"/>
    <property type="molecule type" value="Genomic_DNA"/>
</dbReference>
<accession>A0A235F4G6</accession>
<comment type="caution">
    <text evidence="1">The sequence shown here is derived from an EMBL/GenBank/DDBJ whole genome shotgun (WGS) entry which is preliminary data.</text>
</comment>
<keyword evidence="2" id="KW-1185">Reference proteome</keyword>
<sequence length="62" mass="7203">GEYEKEVDQTVIDFGLTTVCAYDKSRVPVHLRETLLSCHRYYMTDDEVLGISEDYQIMQKIG</sequence>
<evidence type="ECO:0000313" key="2">
    <source>
        <dbReference type="Proteomes" id="UP000215059"/>
    </source>
</evidence>
<proteinExistence type="predicted"/>
<reference evidence="1 2" key="1">
    <citation type="submission" date="2017-07" db="EMBL/GenBank/DDBJ databases">
        <title>Fictibacillus sp. nov. GDSW-R2A3 Genome sequencing and assembly.</title>
        <authorList>
            <person name="Mayilraj S."/>
        </authorList>
    </citation>
    <scope>NUCLEOTIDE SEQUENCE [LARGE SCALE GENOMIC DNA]</scope>
    <source>
        <strain evidence="1 2">GDSW-R2A3</strain>
    </source>
</reference>
<dbReference type="AlphaFoldDB" id="A0A235F4G6"/>
<gene>
    <name evidence="1" type="ORF">CGZ90_19985</name>
</gene>
<feature type="non-terminal residue" evidence="1">
    <location>
        <position position="1"/>
    </location>
</feature>
<organism evidence="1 2">
    <name type="scientific">Fictibacillus aquaticus</name>
    <dbReference type="NCBI Taxonomy" id="2021314"/>
    <lineage>
        <taxon>Bacteria</taxon>
        <taxon>Bacillati</taxon>
        <taxon>Bacillota</taxon>
        <taxon>Bacilli</taxon>
        <taxon>Bacillales</taxon>
        <taxon>Fictibacillaceae</taxon>
        <taxon>Fictibacillus</taxon>
    </lineage>
</organism>
<name>A0A235F4G6_9BACL</name>
<protein>
    <submittedName>
        <fullName evidence="1">Uncharacterized protein</fullName>
    </submittedName>
</protein>